<dbReference type="PANTHER" id="PTHR31223:SF70">
    <property type="entry name" value="LOG FAMILY PROTEIN YJL055W"/>
    <property type="match status" value="1"/>
</dbReference>
<dbReference type="Pfam" id="PF03641">
    <property type="entry name" value="Lysine_decarbox"/>
    <property type="match status" value="1"/>
</dbReference>
<sequence length="174" mass="19698">MNICIFCSMYEVDKKYTAPAVELAREIGRRGNTLVWGGSDNGLMRRIASAVQESGGKIVGVTMERIKENARKKADEMIVTKDLAERKRLMRDRADAFVLLPGGIGSLDEITEILEFKKHGMNDKPVVILNTDNFYEGLKSQLERMKREGFISLPLEEFIYFADTPDAALSYLER</sequence>
<dbReference type="STRING" id="1798512.A3A39_03815"/>
<evidence type="ECO:0000313" key="3">
    <source>
        <dbReference type="EMBL" id="OGG79916.1"/>
    </source>
</evidence>
<accession>A0A1F6F227</accession>
<dbReference type="AlphaFoldDB" id="A0A1F6F227"/>
<dbReference type="Proteomes" id="UP000177372">
    <property type="component" value="Unassembled WGS sequence"/>
</dbReference>
<dbReference type="PANTHER" id="PTHR31223">
    <property type="entry name" value="LOG FAMILY PROTEIN YJL055W"/>
    <property type="match status" value="1"/>
</dbReference>
<keyword evidence="2" id="KW-0378">Hydrolase</keyword>
<dbReference type="EMBL" id="MFLZ01000016">
    <property type="protein sequence ID" value="OGG79916.1"/>
    <property type="molecule type" value="Genomic_DNA"/>
</dbReference>
<evidence type="ECO:0000256" key="2">
    <source>
        <dbReference type="RuleBase" id="RU363015"/>
    </source>
</evidence>
<evidence type="ECO:0000313" key="4">
    <source>
        <dbReference type="Proteomes" id="UP000177372"/>
    </source>
</evidence>
<comment type="caution">
    <text evidence="3">The sequence shown here is derived from an EMBL/GenBank/DDBJ whole genome shotgun (WGS) entry which is preliminary data.</text>
</comment>
<protein>
    <recommendedName>
        <fullName evidence="2">Cytokinin riboside 5'-monophosphate phosphoribohydrolase</fullName>
        <ecNumber evidence="2">3.2.2.n1</ecNumber>
    </recommendedName>
</protein>
<keyword evidence="2" id="KW-0203">Cytokinin biosynthesis</keyword>
<dbReference type="GO" id="GO:0016799">
    <property type="term" value="F:hydrolase activity, hydrolyzing N-glycosyl compounds"/>
    <property type="evidence" value="ECO:0007669"/>
    <property type="project" value="TreeGrafter"/>
</dbReference>
<dbReference type="InterPro" id="IPR005269">
    <property type="entry name" value="LOG"/>
</dbReference>
<dbReference type="SUPFAM" id="SSF102405">
    <property type="entry name" value="MCP/YpsA-like"/>
    <property type="match status" value="1"/>
</dbReference>
<evidence type="ECO:0000256" key="1">
    <source>
        <dbReference type="ARBA" id="ARBA00006763"/>
    </source>
</evidence>
<dbReference type="NCBIfam" id="TIGR00730">
    <property type="entry name" value="Rossman fold protein, TIGR00730 family"/>
    <property type="match status" value="1"/>
</dbReference>
<dbReference type="InterPro" id="IPR031100">
    <property type="entry name" value="LOG_fam"/>
</dbReference>
<dbReference type="Gene3D" id="3.40.50.450">
    <property type="match status" value="1"/>
</dbReference>
<dbReference type="GO" id="GO:0009691">
    <property type="term" value="P:cytokinin biosynthetic process"/>
    <property type="evidence" value="ECO:0007669"/>
    <property type="project" value="UniProtKB-UniRule"/>
</dbReference>
<organism evidence="3 4">
    <name type="scientific">Candidatus Kaiserbacteria bacterium RIFCSPLOWO2_01_FULL_54_13</name>
    <dbReference type="NCBI Taxonomy" id="1798512"/>
    <lineage>
        <taxon>Bacteria</taxon>
        <taxon>Candidatus Kaiseribacteriota</taxon>
    </lineage>
</organism>
<proteinExistence type="inferred from homology"/>
<gene>
    <name evidence="3" type="ORF">A3A39_03815</name>
</gene>
<comment type="similarity">
    <text evidence="1 2">Belongs to the LOG family.</text>
</comment>
<dbReference type="GO" id="GO:0005829">
    <property type="term" value="C:cytosol"/>
    <property type="evidence" value="ECO:0007669"/>
    <property type="project" value="TreeGrafter"/>
</dbReference>
<name>A0A1F6F227_9BACT</name>
<reference evidence="3 4" key="1">
    <citation type="journal article" date="2016" name="Nat. Commun.">
        <title>Thousands of microbial genomes shed light on interconnected biogeochemical processes in an aquifer system.</title>
        <authorList>
            <person name="Anantharaman K."/>
            <person name="Brown C.T."/>
            <person name="Hug L.A."/>
            <person name="Sharon I."/>
            <person name="Castelle C.J."/>
            <person name="Probst A.J."/>
            <person name="Thomas B.C."/>
            <person name="Singh A."/>
            <person name="Wilkins M.J."/>
            <person name="Karaoz U."/>
            <person name="Brodie E.L."/>
            <person name="Williams K.H."/>
            <person name="Hubbard S.S."/>
            <person name="Banfield J.F."/>
        </authorList>
    </citation>
    <scope>NUCLEOTIDE SEQUENCE [LARGE SCALE GENOMIC DNA]</scope>
</reference>
<dbReference type="EC" id="3.2.2.n1" evidence="2"/>